<name>A0ABV5G4D7_9MICC</name>
<sequence>MHGEDGGLRRGMAQVLDGRAGAGDGRSQGFGMLGHEGLLGGRRYSGGDVTVSLRIVLCGEHKNCLSIDLAD</sequence>
<protein>
    <submittedName>
        <fullName evidence="1">Uncharacterized protein</fullName>
    </submittedName>
</protein>
<accession>A0ABV5G4D7</accession>
<reference evidence="1 2" key="1">
    <citation type="submission" date="2024-09" db="EMBL/GenBank/DDBJ databases">
        <authorList>
            <person name="Sun Q."/>
            <person name="Mori K."/>
        </authorList>
    </citation>
    <scope>NUCLEOTIDE SEQUENCE [LARGE SCALE GENOMIC DNA]</scope>
    <source>
        <strain evidence="1 2">CCM 7609</strain>
    </source>
</reference>
<evidence type="ECO:0000313" key="2">
    <source>
        <dbReference type="Proteomes" id="UP001589575"/>
    </source>
</evidence>
<keyword evidence="2" id="KW-1185">Reference proteome</keyword>
<dbReference type="Proteomes" id="UP001589575">
    <property type="component" value="Unassembled WGS sequence"/>
</dbReference>
<gene>
    <name evidence="1" type="ORF">ACFFX0_22380</name>
</gene>
<dbReference type="EMBL" id="JBHMFI010000001">
    <property type="protein sequence ID" value="MFB9073799.1"/>
    <property type="molecule type" value="Genomic_DNA"/>
</dbReference>
<evidence type="ECO:0000313" key="1">
    <source>
        <dbReference type="EMBL" id="MFB9073799.1"/>
    </source>
</evidence>
<proteinExistence type="predicted"/>
<organism evidence="1 2">
    <name type="scientific">Citricoccus parietis</name>
    <dbReference type="NCBI Taxonomy" id="592307"/>
    <lineage>
        <taxon>Bacteria</taxon>
        <taxon>Bacillati</taxon>
        <taxon>Actinomycetota</taxon>
        <taxon>Actinomycetes</taxon>
        <taxon>Micrococcales</taxon>
        <taxon>Micrococcaceae</taxon>
        <taxon>Citricoccus</taxon>
    </lineage>
</organism>
<comment type="caution">
    <text evidence="1">The sequence shown here is derived from an EMBL/GenBank/DDBJ whole genome shotgun (WGS) entry which is preliminary data.</text>
</comment>